<dbReference type="InterPro" id="IPR028994">
    <property type="entry name" value="Integrin_alpha_N"/>
</dbReference>
<name>A0ABS0XK19_9SPHN</name>
<dbReference type="Gene3D" id="2.130.10.130">
    <property type="entry name" value="Integrin alpha, N-terminal"/>
    <property type="match status" value="2"/>
</dbReference>
<dbReference type="PANTHER" id="PTHR45460">
    <property type="entry name" value="SIMILAR TO CYSTEINE PROTEINASE"/>
    <property type="match status" value="1"/>
</dbReference>
<evidence type="ECO:0000313" key="4">
    <source>
        <dbReference type="Proteomes" id="UP000640426"/>
    </source>
</evidence>
<feature type="signal peptide" evidence="2">
    <location>
        <begin position="1"/>
        <end position="25"/>
    </location>
</feature>
<dbReference type="PANTHER" id="PTHR45460:SF2">
    <property type="entry name" value="ALPHA 1,3 GLUCANASE, GH71 FAMILY (EUROFUNG)"/>
    <property type="match status" value="1"/>
</dbReference>
<dbReference type="InterPro" id="IPR013517">
    <property type="entry name" value="FG-GAP"/>
</dbReference>
<reference evidence="4" key="1">
    <citation type="submission" date="2020-12" db="EMBL/GenBank/DDBJ databases">
        <title>Hymenobacter sp.</title>
        <authorList>
            <person name="Kim M.K."/>
        </authorList>
    </citation>
    <scope>NUCLEOTIDE SEQUENCE [LARGE SCALE GENOMIC DNA]</scope>
    <source>
        <strain evidence="4">BT553</strain>
    </source>
</reference>
<protein>
    <submittedName>
        <fullName evidence="3">VCBS repeat-containing protein</fullName>
    </submittedName>
</protein>
<feature type="chain" id="PRO_5045047764" evidence="2">
    <location>
        <begin position="26"/>
        <end position="418"/>
    </location>
</feature>
<dbReference type="Pfam" id="PF01839">
    <property type="entry name" value="FG-GAP"/>
    <property type="match status" value="1"/>
</dbReference>
<dbReference type="SUPFAM" id="SSF69318">
    <property type="entry name" value="Integrin alpha N-terminal domain"/>
    <property type="match status" value="2"/>
</dbReference>
<gene>
    <name evidence="3" type="ORF">JAO74_01130</name>
</gene>
<dbReference type="RefSeq" id="WP_199034184.1">
    <property type="nucleotide sequence ID" value="NZ_JAELXS010000001.1"/>
</dbReference>
<evidence type="ECO:0000256" key="2">
    <source>
        <dbReference type="SAM" id="SignalP"/>
    </source>
</evidence>
<accession>A0ABS0XK19</accession>
<keyword evidence="1 2" id="KW-0732">Signal</keyword>
<dbReference type="Pfam" id="PF13517">
    <property type="entry name" value="FG-GAP_3"/>
    <property type="match status" value="4"/>
</dbReference>
<evidence type="ECO:0000313" key="3">
    <source>
        <dbReference type="EMBL" id="MBJ6120385.1"/>
    </source>
</evidence>
<dbReference type="EMBL" id="JAELXS010000001">
    <property type="protein sequence ID" value="MBJ6120385.1"/>
    <property type="molecule type" value="Genomic_DNA"/>
</dbReference>
<keyword evidence="4" id="KW-1185">Reference proteome</keyword>
<dbReference type="Proteomes" id="UP000640426">
    <property type="component" value="Unassembled WGS sequence"/>
</dbReference>
<proteinExistence type="predicted"/>
<organism evidence="3 4">
    <name type="scientific">Sphingomonas mollis</name>
    <dbReference type="NCBI Taxonomy" id="2795726"/>
    <lineage>
        <taxon>Bacteria</taxon>
        <taxon>Pseudomonadati</taxon>
        <taxon>Pseudomonadota</taxon>
        <taxon>Alphaproteobacteria</taxon>
        <taxon>Sphingomonadales</taxon>
        <taxon>Sphingomonadaceae</taxon>
        <taxon>Sphingomonas</taxon>
    </lineage>
</organism>
<sequence length="418" mass="45272">MLRRSLFLATTLIASASFTTSVVSASRGSAAPYRDVTTTHVPMAPDLHALDAVMIDVDSDGDLDVVLAVENGVSRLYINDGAGRLTWKQDVFGTTEHDNEHVRAADFDRDGHMDVVFVAEDTRRHQLYLGDGKGGFADASDRLPRQSQGNALAVGDVDGDGLPDIVIGNSSEAREGETKPDPRNFLWLNDPARPGRFIDASDTHLPRNAEDAQGIALADMDGDGDLDMVVANQTPPNRLLLNNGKGRFTDASDRLDLRTPLETREVHVFDANRDGRPDIFFLNLTSNNKAWDKDPQSRLLVNDGNGRFRDETATRLPKHRFSSWAGTVIDLDRDGAPDLLVGAIQVPGFTPLQVRAWINNGRGRFTDATAGIVPKATTGRSWGMATGDLDGDGQPDIFIGGWGTQARLLLTGPAPAAR</sequence>
<comment type="caution">
    <text evidence="3">The sequence shown here is derived from an EMBL/GenBank/DDBJ whole genome shotgun (WGS) entry which is preliminary data.</text>
</comment>
<evidence type="ECO:0000256" key="1">
    <source>
        <dbReference type="ARBA" id="ARBA00022729"/>
    </source>
</evidence>